<dbReference type="GO" id="GO:0005794">
    <property type="term" value="C:Golgi apparatus"/>
    <property type="evidence" value="ECO:0007669"/>
    <property type="project" value="TreeGrafter"/>
</dbReference>
<dbReference type="AlphaFoldDB" id="A0A5N3VJ73"/>
<evidence type="ECO:0000256" key="4">
    <source>
        <dbReference type="ARBA" id="ARBA00022968"/>
    </source>
</evidence>
<evidence type="ECO:0008006" key="11">
    <source>
        <dbReference type="Google" id="ProtNLM"/>
    </source>
</evidence>
<name>A0A5N3VJ73_MUNMU</name>
<keyword evidence="3" id="KW-0812">Transmembrane</keyword>
<evidence type="ECO:0000256" key="5">
    <source>
        <dbReference type="ARBA" id="ARBA00022989"/>
    </source>
</evidence>
<proteinExistence type="inferred from homology"/>
<comment type="caution">
    <text evidence="9">The sequence shown here is derived from an EMBL/GenBank/DDBJ whole genome shotgun (WGS) entry which is preliminary data.</text>
</comment>
<comment type="similarity">
    <text evidence="2">Belongs to the GOLM family.</text>
</comment>
<feature type="compositionally biased region" description="Polar residues" evidence="8">
    <location>
        <begin position="363"/>
        <end position="373"/>
    </location>
</feature>
<dbReference type="Proteomes" id="UP000326458">
    <property type="component" value="Unassembled WGS sequence"/>
</dbReference>
<feature type="compositionally biased region" description="Acidic residues" evidence="8">
    <location>
        <begin position="332"/>
        <end position="344"/>
    </location>
</feature>
<keyword evidence="4" id="KW-0735">Signal-anchor</keyword>
<keyword evidence="6" id="KW-0175">Coiled coil</keyword>
<protein>
    <recommendedName>
        <fullName evidence="11">Golgi membrane protein 1</fullName>
    </recommendedName>
</protein>
<evidence type="ECO:0000256" key="7">
    <source>
        <dbReference type="ARBA" id="ARBA00023136"/>
    </source>
</evidence>
<dbReference type="PANTHER" id="PTHR15896:SF8">
    <property type="entry name" value="GOLGI MEMBRANE PROTEIN 1"/>
    <property type="match status" value="1"/>
</dbReference>
<organism evidence="9 10">
    <name type="scientific">Muntiacus muntjak</name>
    <name type="common">Barking deer</name>
    <name type="synonym">Indian muntjac</name>
    <dbReference type="NCBI Taxonomy" id="9888"/>
    <lineage>
        <taxon>Eukaryota</taxon>
        <taxon>Metazoa</taxon>
        <taxon>Chordata</taxon>
        <taxon>Craniata</taxon>
        <taxon>Vertebrata</taxon>
        <taxon>Euteleostomi</taxon>
        <taxon>Mammalia</taxon>
        <taxon>Eutheria</taxon>
        <taxon>Laurasiatheria</taxon>
        <taxon>Artiodactyla</taxon>
        <taxon>Ruminantia</taxon>
        <taxon>Pecora</taxon>
        <taxon>Cervidae</taxon>
        <taxon>Muntiacinae</taxon>
        <taxon>Muntiacus</taxon>
    </lineage>
</organism>
<feature type="compositionally biased region" description="Basic and acidic residues" evidence="8">
    <location>
        <begin position="301"/>
        <end position="313"/>
    </location>
</feature>
<evidence type="ECO:0000256" key="3">
    <source>
        <dbReference type="ARBA" id="ARBA00022692"/>
    </source>
</evidence>
<evidence type="ECO:0000256" key="1">
    <source>
        <dbReference type="ARBA" id="ARBA00004606"/>
    </source>
</evidence>
<reference evidence="9 10" key="1">
    <citation type="submission" date="2019-06" db="EMBL/GenBank/DDBJ databases">
        <title>Discovery of a novel chromosome fission-fusion reversal in muntjac.</title>
        <authorList>
            <person name="Mudd A.B."/>
            <person name="Bredeson J.V."/>
            <person name="Baum R."/>
            <person name="Hockemeyer D."/>
            <person name="Rokhsar D.S."/>
        </authorList>
    </citation>
    <scope>NUCLEOTIDE SEQUENCE [LARGE SCALE GENOMIC DNA]</scope>
    <source>
        <strain evidence="9">UTSW_UCB_Mm</strain>
        <tissue evidence="9">Fibroblast cell line</tissue>
    </source>
</reference>
<sequence>MMGLGNGRRSMKSPPLVLAALVACIIVLGFNYWIASSRSVDLQTRIVELEGRVRRAAAERGAVEMKKNEFQGELEKQREQLDKIQSSHNFQMESVNKLYQDEKLKALQKNYGRLQQDVLQFQKNQTNLERKFSYDLNQCISQMKEVKEQCEERIQEVTRKGTEALPSRDLSEQKDQSQQPRAPGEPQPRPQEAGPPQAEVPEARGNVPSHREPQTPAPSSEVAFDLKRRDEKEETKEIQVVSDEEPQRDSLALPKEPGPEQAVEGDEQVGGKGNGEPRELGQIAQAPAALLASQENQEAEGPERDQLVIRDGQEEGQDADEEGRNQQKLGADDDYNMDENEAESETDKQAALAGNDKNRNDSKNTQNKRVVRS</sequence>
<gene>
    <name evidence="9" type="ORF">FD754_014079</name>
</gene>
<comment type="subcellular location">
    <subcellularLocation>
        <location evidence="1">Membrane</location>
        <topology evidence="1">Single-pass type II membrane protein</topology>
    </subcellularLocation>
</comment>
<dbReference type="PRINTS" id="PR02084">
    <property type="entry name" value="GOLM1CASC4"/>
</dbReference>
<accession>A0A5N3VJ73</accession>
<dbReference type="PANTHER" id="PTHR15896">
    <property type="entry name" value="GOLGI PHOSPHOPROTEIN 2/GP73-RELATED"/>
    <property type="match status" value="1"/>
</dbReference>
<evidence type="ECO:0000256" key="6">
    <source>
        <dbReference type="ARBA" id="ARBA00023054"/>
    </source>
</evidence>
<keyword evidence="5" id="KW-1133">Transmembrane helix</keyword>
<keyword evidence="7" id="KW-0472">Membrane</keyword>
<dbReference type="GO" id="GO:0016020">
    <property type="term" value="C:membrane"/>
    <property type="evidence" value="ECO:0007669"/>
    <property type="project" value="UniProtKB-SubCell"/>
</dbReference>
<evidence type="ECO:0000313" key="10">
    <source>
        <dbReference type="Proteomes" id="UP000326458"/>
    </source>
</evidence>
<dbReference type="InterPro" id="IPR026139">
    <property type="entry name" value="GOLM1/CASC4"/>
</dbReference>
<evidence type="ECO:0000313" key="9">
    <source>
        <dbReference type="EMBL" id="KAB0349222.1"/>
    </source>
</evidence>
<feature type="compositionally biased region" description="Basic and acidic residues" evidence="8">
    <location>
        <begin position="224"/>
        <end position="237"/>
    </location>
</feature>
<feature type="region of interest" description="Disordered" evidence="8">
    <location>
        <begin position="158"/>
        <end position="373"/>
    </location>
</feature>
<dbReference type="EMBL" id="VCEA01000002">
    <property type="protein sequence ID" value="KAB0349222.1"/>
    <property type="molecule type" value="Genomic_DNA"/>
</dbReference>
<evidence type="ECO:0000256" key="8">
    <source>
        <dbReference type="SAM" id="MobiDB-lite"/>
    </source>
</evidence>
<evidence type="ECO:0000256" key="2">
    <source>
        <dbReference type="ARBA" id="ARBA00007474"/>
    </source>
</evidence>
<keyword evidence="10" id="KW-1185">Reference proteome</keyword>